<proteinExistence type="predicted"/>
<keyword evidence="5" id="KW-1185">Reference proteome</keyword>
<dbReference type="SUPFAM" id="SSF81383">
    <property type="entry name" value="F-box domain"/>
    <property type="match status" value="1"/>
</dbReference>
<dbReference type="InterPro" id="IPR036047">
    <property type="entry name" value="F-box-like_dom_sf"/>
</dbReference>
<dbReference type="InterPro" id="IPR055357">
    <property type="entry name" value="LRR_At1g61320_AtMIF1"/>
</dbReference>
<accession>A0ABC8Z4B0</accession>
<evidence type="ECO:0000313" key="5">
    <source>
        <dbReference type="Proteomes" id="UP001497457"/>
    </source>
</evidence>
<feature type="domain" description="F-box" evidence="2">
    <location>
        <begin position="71"/>
        <end position="103"/>
    </location>
</feature>
<name>A0ABC8Z4B0_9POAL</name>
<dbReference type="InterPro" id="IPR053772">
    <property type="entry name" value="At1g61320/At1g61330-like"/>
</dbReference>
<dbReference type="Proteomes" id="UP001497457">
    <property type="component" value="Chromosome 18b"/>
</dbReference>
<feature type="region of interest" description="Disordered" evidence="1">
    <location>
        <begin position="1"/>
        <end position="22"/>
    </location>
</feature>
<sequence length="493" mass="55281">MARRPRKRRRRNAGAAAGEGPDCFSHITEDVLRLFSPPTPPVSTPNPMARRPRKRRRRNAGAAAGEGPDCFSHITEDVLRCILSRLPTRSAATLAAVSRHFRQEIPPLLDRVDSLSVQEPHVHVPLRDTPPLLLRRLALAPHRAIPPSSFRQMLDRAAQHGVSELSFRLTRRARLPKNALSVKSLSVLFLETCAVPPWSEVACPCLRTLKLHRVAIHQEIINKILASASCLDTIEMVYCTGLGTGRGGDCTVESSSVRNLVFRPTLKLEGIKIRAPALRTVTLYTRGKVKRLELMPAPDVRKAYLHIAKSRTIMEPFKIRPFLDAGARLDCLTLRGHAMKVLSSEYEDIPKLTIMFQDLRILSVSLDLSSAQQTIFLLKLLESCPNLQKFSVSAAGTDYDLDLPPSTDHERLASISCLTSSLVQFKFRGFKPEEYQKELMVFLLTKGKKLKKVGVEFEQRQADAVKRILSVRRAPIEKISTKFGSIHMELEYS</sequence>
<evidence type="ECO:0000259" key="2">
    <source>
        <dbReference type="Pfam" id="PF00646"/>
    </source>
</evidence>
<feature type="compositionally biased region" description="Basic residues" evidence="1">
    <location>
        <begin position="50"/>
        <end position="59"/>
    </location>
</feature>
<feature type="compositionally biased region" description="Basic residues" evidence="1">
    <location>
        <begin position="1"/>
        <end position="12"/>
    </location>
</feature>
<dbReference type="Pfam" id="PF00646">
    <property type="entry name" value="F-box"/>
    <property type="match status" value="1"/>
</dbReference>
<reference evidence="5" key="1">
    <citation type="submission" date="2024-06" db="EMBL/GenBank/DDBJ databases">
        <authorList>
            <person name="Ryan C."/>
        </authorList>
    </citation>
    <scope>NUCLEOTIDE SEQUENCE [LARGE SCALE GENOMIC DNA]</scope>
</reference>
<protein>
    <recommendedName>
        <fullName evidence="6">F-box domain-containing protein</fullName>
    </recommendedName>
</protein>
<dbReference type="PANTHER" id="PTHR34145:SF28">
    <property type="entry name" value="F-BOX DOMAIN-CONTAINING PROTEIN"/>
    <property type="match status" value="1"/>
</dbReference>
<evidence type="ECO:0000259" key="3">
    <source>
        <dbReference type="Pfam" id="PF23622"/>
    </source>
</evidence>
<reference evidence="4 5" key="2">
    <citation type="submission" date="2024-10" db="EMBL/GenBank/DDBJ databases">
        <authorList>
            <person name="Ryan C."/>
        </authorList>
    </citation>
    <scope>NUCLEOTIDE SEQUENCE [LARGE SCALE GENOMIC DNA]</scope>
</reference>
<feature type="region of interest" description="Disordered" evidence="1">
    <location>
        <begin position="35"/>
        <end position="67"/>
    </location>
</feature>
<dbReference type="InterPro" id="IPR032675">
    <property type="entry name" value="LRR_dom_sf"/>
</dbReference>
<feature type="domain" description="At1g61320/AtMIF1 LRR" evidence="3">
    <location>
        <begin position="147"/>
        <end position="460"/>
    </location>
</feature>
<dbReference type="Gene3D" id="3.80.10.10">
    <property type="entry name" value="Ribonuclease Inhibitor"/>
    <property type="match status" value="1"/>
</dbReference>
<dbReference type="AlphaFoldDB" id="A0ABC8Z4B0"/>
<gene>
    <name evidence="4" type="ORF">URODEC1_LOCUS40868</name>
</gene>
<evidence type="ECO:0000313" key="4">
    <source>
        <dbReference type="EMBL" id="CAL4954538.1"/>
    </source>
</evidence>
<evidence type="ECO:0008006" key="6">
    <source>
        <dbReference type="Google" id="ProtNLM"/>
    </source>
</evidence>
<dbReference type="CDD" id="cd09917">
    <property type="entry name" value="F-box_SF"/>
    <property type="match status" value="1"/>
</dbReference>
<dbReference type="PANTHER" id="PTHR34145">
    <property type="entry name" value="OS02G0105600 PROTEIN"/>
    <property type="match status" value="1"/>
</dbReference>
<evidence type="ECO:0000256" key="1">
    <source>
        <dbReference type="SAM" id="MobiDB-lite"/>
    </source>
</evidence>
<dbReference type="Pfam" id="PF23622">
    <property type="entry name" value="LRR_At1g61320_AtMIF1"/>
    <property type="match status" value="1"/>
</dbReference>
<dbReference type="EMBL" id="OZ075128">
    <property type="protein sequence ID" value="CAL4954538.1"/>
    <property type="molecule type" value="Genomic_DNA"/>
</dbReference>
<dbReference type="InterPro" id="IPR001810">
    <property type="entry name" value="F-box_dom"/>
</dbReference>
<organism evidence="4 5">
    <name type="scientific">Urochloa decumbens</name>
    <dbReference type="NCBI Taxonomy" id="240449"/>
    <lineage>
        <taxon>Eukaryota</taxon>
        <taxon>Viridiplantae</taxon>
        <taxon>Streptophyta</taxon>
        <taxon>Embryophyta</taxon>
        <taxon>Tracheophyta</taxon>
        <taxon>Spermatophyta</taxon>
        <taxon>Magnoliopsida</taxon>
        <taxon>Liliopsida</taxon>
        <taxon>Poales</taxon>
        <taxon>Poaceae</taxon>
        <taxon>PACMAD clade</taxon>
        <taxon>Panicoideae</taxon>
        <taxon>Panicodae</taxon>
        <taxon>Paniceae</taxon>
        <taxon>Melinidinae</taxon>
        <taxon>Urochloa</taxon>
    </lineage>
</organism>